<sequence length="99" mass="10971">YNIKHIHISGYNSHANGIVEQSHCTVRESLVCLSGTEVIKWPILAPVVFWAERITIHSIASLSPYYMAHGTHPLMPLNIAECTFLSPPTETTLSTAELL</sequence>
<feature type="non-terminal residue" evidence="1">
    <location>
        <position position="99"/>
    </location>
</feature>
<evidence type="ECO:0000313" key="2">
    <source>
        <dbReference type="Proteomes" id="UP000030653"/>
    </source>
</evidence>
<keyword evidence="2" id="KW-1185">Reference proteome</keyword>
<dbReference type="InterPro" id="IPR012337">
    <property type="entry name" value="RNaseH-like_sf"/>
</dbReference>
<evidence type="ECO:0000313" key="1">
    <source>
        <dbReference type="EMBL" id="EJU00359.1"/>
    </source>
</evidence>
<dbReference type="InterPro" id="IPR036397">
    <property type="entry name" value="RNaseH_sf"/>
</dbReference>
<organism evidence="1 2">
    <name type="scientific">Dacryopinax primogenitus (strain DJM 731)</name>
    <name type="common">Brown rot fungus</name>
    <dbReference type="NCBI Taxonomy" id="1858805"/>
    <lineage>
        <taxon>Eukaryota</taxon>
        <taxon>Fungi</taxon>
        <taxon>Dikarya</taxon>
        <taxon>Basidiomycota</taxon>
        <taxon>Agaricomycotina</taxon>
        <taxon>Dacrymycetes</taxon>
        <taxon>Dacrymycetales</taxon>
        <taxon>Dacrymycetaceae</taxon>
        <taxon>Dacryopinax</taxon>
    </lineage>
</organism>
<dbReference type="HOGENOM" id="CLU_136924_0_0_1"/>
<dbReference type="SUPFAM" id="SSF53098">
    <property type="entry name" value="Ribonuclease H-like"/>
    <property type="match status" value="1"/>
</dbReference>
<reference evidence="1 2" key="1">
    <citation type="journal article" date="2012" name="Science">
        <title>The Paleozoic origin of enzymatic lignin decomposition reconstructed from 31 fungal genomes.</title>
        <authorList>
            <person name="Floudas D."/>
            <person name="Binder M."/>
            <person name="Riley R."/>
            <person name="Barry K."/>
            <person name="Blanchette R.A."/>
            <person name="Henrissat B."/>
            <person name="Martinez A.T."/>
            <person name="Otillar R."/>
            <person name="Spatafora J.W."/>
            <person name="Yadav J.S."/>
            <person name="Aerts A."/>
            <person name="Benoit I."/>
            <person name="Boyd A."/>
            <person name="Carlson A."/>
            <person name="Copeland A."/>
            <person name="Coutinho P.M."/>
            <person name="de Vries R.P."/>
            <person name="Ferreira P."/>
            <person name="Findley K."/>
            <person name="Foster B."/>
            <person name="Gaskell J."/>
            <person name="Glotzer D."/>
            <person name="Gorecki P."/>
            <person name="Heitman J."/>
            <person name="Hesse C."/>
            <person name="Hori C."/>
            <person name="Igarashi K."/>
            <person name="Jurgens J.A."/>
            <person name="Kallen N."/>
            <person name="Kersten P."/>
            <person name="Kohler A."/>
            <person name="Kuees U."/>
            <person name="Kumar T.K.A."/>
            <person name="Kuo A."/>
            <person name="LaButti K."/>
            <person name="Larrondo L.F."/>
            <person name="Lindquist E."/>
            <person name="Ling A."/>
            <person name="Lombard V."/>
            <person name="Lucas S."/>
            <person name="Lundell T."/>
            <person name="Martin R."/>
            <person name="McLaughlin D.J."/>
            <person name="Morgenstern I."/>
            <person name="Morin E."/>
            <person name="Murat C."/>
            <person name="Nagy L.G."/>
            <person name="Nolan M."/>
            <person name="Ohm R.A."/>
            <person name="Patyshakuliyeva A."/>
            <person name="Rokas A."/>
            <person name="Ruiz-Duenas F.J."/>
            <person name="Sabat G."/>
            <person name="Salamov A."/>
            <person name="Samejima M."/>
            <person name="Schmutz J."/>
            <person name="Slot J.C."/>
            <person name="St John F."/>
            <person name="Stenlid J."/>
            <person name="Sun H."/>
            <person name="Sun S."/>
            <person name="Syed K."/>
            <person name="Tsang A."/>
            <person name="Wiebenga A."/>
            <person name="Young D."/>
            <person name="Pisabarro A."/>
            <person name="Eastwood D.C."/>
            <person name="Martin F."/>
            <person name="Cullen D."/>
            <person name="Grigoriev I.V."/>
            <person name="Hibbett D.S."/>
        </authorList>
    </citation>
    <scope>NUCLEOTIDE SEQUENCE [LARGE SCALE GENOMIC DNA]</scope>
    <source>
        <strain evidence="1 2">DJM-731 SS1</strain>
    </source>
</reference>
<evidence type="ECO:0008006" key="3">
    <source>
        <dbReference type="Google" id="ProtNLM"/>
    </source>
</evidence>
<dbReference type="OMA" id="WAERITI"/>
<dbReference type="Gene3D" id="3.30.420.10">
    <property type="entry name" value="Ribonuclease H-like superfamily/Ribonuclease H"/>
    <property type="match status" value="1"/>
</dbReference>
<dbReference type="GeneID" id="63689424"/>
<dbReference type="EMBL" id="JH795867">
    <property type="protein sequence ID" value="EJU00359.1"/>
    <property type="molecule type" value="Genomic_DNA"/>
</dbReference>
<accession>M5FVL8</accession>
<dbReference type="RefSeq" id="XP_040627256.1">
    <property type="nucleotide sequence ID" value="XM_040774362.1"/>
</dbReference>
<proteinExistence type="predicted"/>
<dbReference type="Proteomes" id="UP000030653">
    <property type="component" value="Unassembled WGS sequence"/>
</dbReference>
<dbReference type="STRING" id="1858805.M5FVL8"/>
<feature type="non-terminal residue" evidence="1">
    <location>
        <position position="1"/>
    </location>
</feature>
<protein>
    <recommendedName>
        <fullName evidence="3">Integrase catalytic domain-containing protein</fullName>
    </recommendedName>
</protein>
<name>M5FVL8_DACPD</name>
<dbReference type="GO" id="GO:0003676">
    <property type="term" value="F:nucleic acid binding"/>
    <property type="evidence" value="ECO:0007669"/>
    <property type="project" value="InterPro"/>
</dbReference>
<dbReference type="AlphaFoldDB" id="M5FVL8"/>
<dbReference type="OrthoDB" id="444848at2759"/>
<gene>
    <name evidence="1" type="ORF">DACRYDRAFT_32643</name>
</gene>